<comment type="similarity">
    <text evidence="1">Belongs to the YggT family.</text>
</comment>
<dbReference type="EMBL" id="UXHF01000017">
    <property type="protein sequence ID" value="VDC49403.1"/>
    <property type="molecule type" value="Genomic_DNA"/>
</dbReference>
<keyword evidence="2" id="KW-1133">Transmembrane helix</keyword>
<dbReference type="GO" id="GO:0016020">
    <property type="term" value="C:membrane"/>
    <property type="evidence" value="ECO:0007669"/>
    <property type="project" value="InterPro"/>
</dbReference>
<dbReference type="Proteomes" id="UP000501325">
    <property type="component" value="Chromosome"/>
</dbReference>
<sequence>MGFAIVWLVNAVISLMIWFIIAQAILSWLVAFDVINYRNRFVYSVGTFLDRITAPLLEPFRRIIPNLGGIDISPIVVILLLQFASVLFNRAAAPALIGLLG</sequence>
<accession>A0A6G7EHV0</accession>
<evidence type="ECO:0000313" key="7">
    <source>
        <dbReference type="Proteomes" id="UP000501325"/>
    </source>
</evidence>
<evidence type="ECO:0000313" key="3">
    <source>
        <dbReference type="EMBL" id="MBB3872869.1"/>
    </source>
</evidence>
<dbReference type="AlphaFoldDB" id="A0A6G7EHV0"/>
<evidence type="ECO:0000256" key="2">
    <source>
        <dbReference type="SAM" id="Phobius"/>
    </source>
</evidence>
<dbReference type="RefSeq" id="WP_008262663.1">
    <property type="nucleotide sequence ID" value="NZ_CP048751.1"/>
</dbReference>
<proteinExistence type="inferred from homology"/>
<dbReference type="PANTHER" id="PTHR33219">
    <property type="entry name" value="YLMG HOMOLOG PROTEIN 2, CHLOROPLASTIC"/>
    <property type="match status" value="1"/>
</dbReference>
<keyword evidence="2" id="KW-0812">Transmembrane</keyword>
<dbReference type="PANTHER" id="PTHR33219:SF14">
    <property type="entry name" value="PROTEIN COFACTOR ASSEMBLY OF COMPLEX C SUBUNIT B CCB3, CHLOROPLASTIC-RELATED"/>
    <property type="match status" value="1"/>
</dbReference>
<evidence type="ECO:0000313" key="8">
    <source>
        <dbReference type="Proteomes" id="UP000532936"/>
    </source>
</evidence>
<dbReference type="Proteomes" id="UP000532936">
    <property type="component" value="Unassembled WGS sequence"/>
</dbReference>
<dbReference type="Proteomes" id="UP000289220">
    <property type="component" value="Unassembled WGS sequence"/>
</dbReference>
<protein>
    <submittedName>
        <fullName evidence="3">YggT family protein</fullName>
    </submittedName>
</protein>
<dbReference type="InterPro" id="IPR003425">
    <property type="entry name" value="CCB3/YggT"/>
</dbReference>
<keyword evidence="2" id="KW-0472">Membrane</keyword>
<gene>
    <name evidence="5" type="ORF">BREV_BREV_01210</name>
    <name evidence="3" type="ORF">GGR11_002422</name>
    <name evidence="4" type="ORF">GYM46_08210</name>
</gene>
<evidence type="ECO:0000313" key="4">
    <source>
        <dbReference type="EMBL" id="QIH72937.1"/>
    </source>
</evidence>
<dbReference type="EMBL" id="CP048751">
    <property type="protein sequence ID" value="QIH72937.1"/>
    <property type="molecule type" value="Genomic_DNA"/>
</dbReference>
<evidence type="ECO:0000313" key="6">
    <source>
        <dbReference type="Proteomes" id="UP000289220"/>
    </source>
</evidence>
<feature type="transmembrane region" description="Helical" evidence="2">
    <location>
        <begin position="6"/>
        <end position="31"/>
    </location>
</feature>
<name>A0A6G7EHV0_9CAUL</name>
<evidence type="ECO:0000313" key="5">
    <source>
        <dbReference type="EMBL" id="VDC49403.1"/>
    </source>
</evidence>
<dbReference type="Pfam" id="PF02325">
    <property type="entry name" value="CCB3_YggT"/>
    <property type="match status" value="1"/>
</dbReference>
<reference evidence="5 6" key="1">
    <citation type="submission" date="2018-11" db="EMBL/GenBank/DDBJ databases">
        <authorList>
            <person name="Peiro R."/>
            <person name="Begona"/>
            <person name="Cbmso G."/>
            <person name="Lopez M."/>
            <person name="Gonzalez S."/>
            <person name="Sacristan E."/>
            <person name="Castillo E."/>
        </authorList>
    </citation>
    <scope>NUCLEOTIDE SEQUENCE [LARGE SCALE GENOMIC DNA]</scope>
    <source>
        <strain evidence="5">Brev_genome</strain>
    </source>
</reference>
<reference evidence="3 8" key="3">
    <citation type="submission" date="2020-08" db="EMBL/GenBank/DDBJ databases">
        <title>Genomic Encyclopedia of Type Strains, Phase IV (KMG-IV): sequencing the most valuable type-strain genomes for metagenomic binning, comparative biology and taxonomic classification.</title>
        <authorList>
            <person name="Goeker M."/>
        </authorList>
    </citation>
    <scope>NUCLEOTIDE SEQUENCE [LARGE SCALE GENOMIC DNA]</scope>
    <source>
        <strain evidence="3 8">DSM 14878</strain>
    </source>
</reference>
<dbReference type="EMBL" id="JACIDA010000002">
    <property type="protein sequence ID" value="MBB3872869.1"/>
    <property type="molecule type" value="Genomic_DNA"/>
</dbReference>
<reference evidence="4 7" key="2">
    <citation type="submission" date="2020-01" db="EMBL/GenBank/DDBJ databases">
        <authorList>
            <person name="Wang S."/>
        </authorList>
    </citation>
    <scope>NUCLEOTIDE SEQUENCE [LARGE SCALE GENOMIC DNA]</scope>
    <source>
        <strain evidence="4 7">D151-2-6</strain>
    </source>
</reference>
<keyword evidence="6" id="KW-1185">Reference proteome</keyword>
<evidence type="ECO:0000256" key="1">
    <source>
        <dbReference type="ARBA" id="ARBA00010894"/>
    </source>
</evidence>
<dbReference type="KEGG" id="bmed:GYM46_08210"/>
<organism evidence="3 8">
    <name type="scientific">Brevundimonas mediterranea</name>
    <dbReference type="NCBI Taxonomy" id="74329"/>
    <lineage>
        <taxon>Bacteria</taxon>
        <taxon>Pseudomonadati</taxon>
        <taxon>Pseudomonadota</taxon>
        <taxon>Alphaproteobacteria</taxon>
        <taxon>Caulobacterales</taxon>
        <taxon>Caulobacteraceae</taxon>
        <taxon>Brevundimonas</taxon>
    </lineage>
</organism>